<evidence type="ECO:0000313" key="1">
    <source>
        <dbReference type="EMBL" id="KAL3955467.1"/>
    </source>
</evidence>
<accession>A0ACC4DH55</accession>
<gene>
    <name evidence="1" type="ORF">ACCO45_011030</name>
</gene>
<protein>
    <submittedName>
        <fullName evidence="1">Uncharacterized protein</fullName>
    </submittedName>
</protein>
<dbReference type="EMBL" id="JBGNUJ010000010">
    <property type="protein sequence ID" value="KAL3955467.1"/>
    <property type="molecule type" value="Genomic_DNA"/>
</dbReference>
<name>A0ACC4DH55_PURLI</name>
<sequence>MEAARCAAPAEMEMRVPPRRLRWDLWHPQDSACFCRPIPHPSPSSSSSFPSSIPLDSTTCSLVVLPSSDRSRRLSTLNLSYRGLAASIFLTSTACRVVLSGAIDLPTSIAFRDESLEFARKLPQRPRPQPPLDTLRNTILVLSERVRYHRSTCFLPRCRDGASALPCGSPLHPALALFHDCDPSCASIGRPLIISTHGSLGGVESPFALPASSSPRASTGGVMPPRARR</sequence>
<dbReference type="Proteomes" id="UP001638806">
    <property type="component" value="Unassembled WGS sequence"/>
</dbReference>
<proteinExistence type="predicted"/>
<organism evidence="1 2">
    <name type="scientific">Purpureocillium lilacinum</name>
    <name type="common">Paecilomyces lilacinus</name>
    <dbReference type="NCBI Taxonomy" id="33203"/>
    <lineage>
        <taxon>Eukaryota</taxon>
        <taxon>Fungi</taxon>
        <taxon>Dikarya</taxon>
        <taxon>Ascomycota</taxon>
        <taxon>Pezizomycotina</taxon>
        <taxon>Sordariomycetes</taxon>
        <taxon>Hypocreomycetidae</taxon>
        <taxon>Hypocreales</taxon>
        <taxon>Ophiocordycipitaceae</taxon>
        <taxon>Purpureocillium</taxon>
    </lineage>
</organism>
<comment type="caution">
    <text evidence="1">The sequence shown here is derived from an EMBL/GenBank/DDBJ whole genome shotgun (WGS) entry which is preliminary data.</text>
</comment>
<keyword evidence="2" id="KW-1185">Reference proteome</keyword>
<reference evidence="1" key="1">
    <citation type="submission" date="2024-12" db="EMBL/GenBank/DDBJ databases">
        <title>Comparative genomics and development of molecular markers within Purpureocillium lilacinum and among Purpureocillium species.</title>
        <authorList>
            <person name="Yeh Z.-Y."/>
            <person name="Ni N.-T."/>
            <person name="Lo P.-H."/>
            <person name="Mushyakhwo K."/>
            <person name="Lin C.-F."/>
            <person name="Nai Y.-S."/>
        </authorList>
    </citation>
    <scope>NUCLEOTIDE SEQUENCE</scope>
    <source>
        <strain evidence="1">NCHU-NPUST-175</strain>
    </source>
</reference>
<evidence type="ECO:0000313" key="2">
    <source>
        <dbReference type="Proteomes" id="UP001638806"/>
    </source>
</evidence>